<evidence type="ECO:0000313" key="3">
    <source>
        <dbReference type="Proteomes" id="UP000007844"/>
    </source>
</evidence>
<protein>
    <recommendedName>
        <fullName evidence="4">Membrane-bound metal-dependent hydrolase</fullName>
    </recommendedName>
</protein>
<feature type="transmembrane region" description="Helical" evidence="1">
    <location>
        <begin position="91"/>
        <end position="112"/>
    </location>
</feature>
<dbReference type="HOGENOM" id="CLU_1746663_0_0_7"/>
<evidence type="ECO:0000313" key="2">
    <source>
        <dbReference type="EMBL" id="EGJ51514.1"/>
    </source>
</evidence>
<dbReference type="InterPro" id="IPR007404">
    <property type="entry name" value="YdjM-like"/>
</dbReference>
<keyword evidence="1" id="KW-1133">Transmembrane helix</keyword>
<name>F3Z3P9_DESAF</name>
<dbReference type="EMBL" id="CP003221">
    <property type="protein sequence ID" value="EGJ51514.1"/>
    <property type="molecule type" value="Genomic_DNA"/>
</dbReference>
<keyword evidence="1" id="KW-0472">Membrane</keyword>
<dbReference type="AlphaFoldDB" id="F3Z3P9"/>
<reference evidence="2 3" key="1">
    <citation type="journal article" date="2011" name="J. Bacteriol.">
        <title>Genome sequence of the mercury-methylating and pleomorphic Desulfovibrio africanus Strain Walvis Bay.</title>
        <authorList>
            <person name="Brown S.D."/>
            <person name="Wall J.D."/>
            <person name="Kucken A.M."/>
            <person name="Gilmour C.C."/>
            <person name="Podar M."/>
            <person name="Brandt C.C."/>
            <person name="Teshima H."/>
            <person name="Detter J.C."/>
            <person name="Han C.S."/>
            <person name="Land M.L."/>
            <person name="Lucas S."/>
            <person name="Han J."/>
            <person name="Pennacchio L."/>
            <person name="Nolan M."/>
            <person name="Pitluck S."/>
            <person name="Woyke T."/>
            <person name="Goodwin L."/>
            <person name="Palumbo A.V."/>
            <person name="Elias D.A."/>
        </authorList>
    </citation>
    <scope>NUCLEOTIDE SEQUENCE [LARGE SCALE GENOMIC DNA]</scope>
    <source>
        <strain evidence="2 3">Walvis Bay</strain>
    </source>
</reference>
<evidence type="ECO:0000256" key="1">
    <source>
        <dbReference type="SAM" id="Phobius"/>
    </source>
</evidence>
<organism evidence="2 3">
    <name type="scientific">Desulfocurvibacter africanus subsp. africanus str. Walvis Bay</name>
    <dbReference type="NCBI Taxonomy" id="690850"/>
    <lineage>
        <taxon>Bacteria</taxon>
        <taxon>Pseudomonadati</taxon>
        <taxon>Thermodesulfobacteriota</taxon>
        <taxon>Desulfovibrionia</taxon>
        <taxon>Desulfovibrionales</taxon>
        <taxon>Desulfovibrionaceae</taxon>
        <taxon>Desulfocurvibacter</taxon>
    </lineage>
</organism>
<dbReference type="Proteomes" id="UP000007844">
    <property type="component" value="Chromosome"/>
</dbReference>
<dbReference type="KEGG" id="daf:Desaf_3223"/>
<proteinExistence type="predicted"/>
<gene>
    <name evidence="2" type="ORF">Desaf_3223</name>
</gene>
<feature type="transmembrane region" description="Helical" evidence="1">
    <location>
        <begin position="21"/>
        <end position="37"/>
    </location>
</feature>
<dbReference type="Pfam" id="PF04307">
    <property type="entry name" value="YdjM"/>
    <property type="match status" value="1"/>
</dbReference>
<keyword evidence="1" id="KW-0812">Transmembrane</keyword>
<evidence type="ECO:0008006" key="4">
    <source>
        <dbReference type="Google" id="ProtNLM"/>
    </source>
</evidence>
<dbReference type="STRING" id="690850.Desaf_3223"/>
<sequence length="138" mass="15271">MTFAVGGVAAGYWSGFYQPDLVTAGLLVAVAIMAALFPDVDTDSHGQRLYYSMLVAADLLLIIFGQYRWAALLGLFAMFPAVGQHRGWTHTWWAMLVTPLPMLIVPSIFFGLPLRPLTPFYVAAVIGYFSHLALDRKF</sequence>
<accession>F3Z3P9</accession>
<keyword evidence="3" id="KW-1185">Reference proteome</keyword>
<dbReference type="eggNOG" id="ENOG5032UI7">
    <property type="taxonomic scope" value="Bacteria"/>
</dbReference>
<feature type="transmembrane region" description="Helical" evidence="1">
    <location>
        <begin position="49"/>
        <end position="79"/>
    </location>
</feature>